<evidence type="ECO:0000313" key="2">
    <source>
        <dbReference type="Proteomes" id="UP001527181"/>
    </source>
</evidence>
<dbReference type="Proteomes" id="UP001527181">
    <property type="component" value="Unassembled WGS sequence"/>
</dbReference>
<evidence type="ECO:0008006" key="3">
    <source>
        <dbReference type="Google" id="ProtNLM"/>
    </source>
</evidence>
<accession>A0ABT4GWF9</accession>
<keyword evidence="2" id="KW-1185">Reference proteome</keyword>
<reference evidence="1 2" key="1">
    <citation type="submission" date="2022-05" db="EMBL/GenBank/DDBJ databases">
        <title>Genome Sequencing of Bee-Associated Microbes.</title>
        <authorList>
            <person name="Dunlap C."/>
        </authorList>
    </citation>
    <scope>NUCLEOTIDE SEQUENCE [LARGE SCALE GENOMIC DNA]</scope>
    <source>
        <strain evidence="1 2">NRRL B-04010</strain>
    </source>
</reference>
<dbReference type="EMBL" id="JAMDNP010000019">
    <property type="protein sequence ID" value="MCY9761030.1"/>
    <property type="molecule type" value="Genomic_DNA"/>
</dbReference>
<gene>
    <name evidence="1" type="ORF">M5X12_10625</name>
</gene>
<evidence type="ECO:0000313" key="1">
    <source>
        <dbReference type="EMBL" id="MCY9761030.1"/>
    </source>
</evidence>
<comment type="caution">
    <text evidence="1">The sequence shown here is derived from an EMBL/GenBank/DDBJ whole genome shotgun (WGS) entry which is preliminary data.</text>
</comment>
<name>A0ABT4GWF9_PAEAL</name>
<protein>
    <recommendedName>
        <fullName evidence="3">Phage protein</fullName>
    </recommendedName>
</protein>
<sequence length="140" mass="16405">MKPTSSMTIEDWKTVEKNLRHLHYPVELNCDGYPVTLVLEMVTPFKNGIAVYIDGNVKGSWIIDDCEERRRFMRPITKQLFTKKQLEDAKKVSKKYYKEAAAQKYTCHDYHWYSFRSLKNHLIKNNKSIEIKSDKGSVAG</sequence>
<organism evidence="1 2">
    <name type="scientific">Paenibacillus alvei</name>
    <name type="common">Bacillus alvei</name>
    <dbReference type="NCBI Taxonomy" id="44250"/>
    <lineage>
        <taxon>Bacteria</taxon>
        <taxon>Bacillati</taxon>
        <taxon>Bacillota</taxon>
        <taxon>Bacilli</taxon>
        <taxon>Bacillales</taxon>
        <taxon>Paenibacillaceae</taxon>
        <taxon>Paenibacillus</taxon>
    </lineage>
</organism>
<dbReference type="RefSeq" id="WP_213430131.1">
    <property type="nucleotide sequence ID" value="NZ_JAMDNL010000066.1"/>
</dbReference>
<proteinExistence type="predicted"/>